<evidence type="ECO:0000313" key="3">
    <source>
        <dbReference type="Proteomes" id="UP000069030"/>
    </source>
</evidence>
<dbReference type="InterPro" id="IPR014729">
    <property type="entry name" value="Rossmann-like_a/b/a_fold"/>
</dbReference>
<protein>
    <recommendedName>
        <fullName evidence="1">DUF218 domain-containing protein</fullName>
    </recommendedName>
</protein>
<dbReference type="Gene3D" id="3.40.50.620">
    <property type="entry name" value="HUPs"/>
    <property type="match status" value="1"/>
</dbReference>
<reference evidence="2 3" key="1">
    <citation type="journal article" date="2016" name="J. Zhejiang Univ. Sci. B">
        <title>Antibiotic resistance mechanisms of Myroides sp.</title>
        <authorList>
            <person name="Hu S."/>
            <person name="Yuan S."/>
            <person name="Qu H."/>
            <person name="Jiang T."/>
            <person name="Zhou Y."/>
            <person name="Wang M."/>
            <person name="Ming D."/>
        </authorList>
    </citation>
    <scope>NUCLEOTIDE SEQUENCE [LARGE SCALE GENOMIC DNA]</scope>
    <source>
        <strain evidence="2 3">PR63039</strain>
    </source>
</reference>
<accession>A0AAI8G6N2</accession>
<dbReference type="KEGG" id="mod:AS202_18865"/>
<gene>
    <name evidence="2" type="ORF">AS202_18865</name>
</gene>
<dbReference type="RefSeq" id="WP_058699907.1">
    <property type="nucleotide sequence ID" value="NZ_CP013690.1"/>
</dbReference>
<dbReference type="EMBL" id="CP013690">
    <property type="protein sequence ID" value="ALU28081.1"/>
    <property type="molecule type" value="Genomic_DNA"/>
</dbReference>
<evidence type="ECO:0000313" key="2">
    <source>
        <dbReference type="EMBL" id="ALU28081.1"/>
    </source>
</evidence>
<evidence type="ECO:0000259" key="1">
    <source>
        <dbReference type="Pfam" id="PF02698"/>
    </source>
</evidence>
<dbReference type="Pfam" id="PF02698">
    <property type="entry name" value="DUF218"/>
    <property type="match status" value="1"/>
</dbReference>
<dbReference type="CDD" id="cd06259">
    <property type="entry name" value="YdcF-like"/>
    <property type="match status" value="1"/>
</dbReference>
<sequence length="412" mass="47915">MKKIVVGFLLAVCTFSFGQRGENKSVTLLRNSNFYFLDQLSKQPSLVKLLNDNKTFTEIKHNRLDLISKLVNGETFPKSEELVHSYIFTDDQIKSISDELVALNNKEKKVETFFEELKQSKKYINYNEMNQKDFISNVVKLNFSGLNHTLKVYGLGEKPFYPNIDSVSYDKNSRYFKRAILFWAKHLANESDYSKASFFEPMLDYGLYLMYMNHRDEGIRYEPLAELYNKSAIEYAKRIDFKKYEYNALIVLGDGPENYRDPLGALGKLNLKLAVEQYRQGKAPFIIVSGGHVHPNRTETCEAIEMKKELIGLYNIPEEVIIVEPYARHTTTNLRNATRLMIEYGFDIKQKSMIVSYELHTKSIADKKFLERFMRELGYLPGKIVKQKKGELLDFYPSELLLQINPLEPLDP</sequence>
<proteinExistence type="predicted"/>
<dbReference type="Proteomes" id="UP000069030">
    <property type="component" value="Chromosome"/>
</dbReference>
<dbReference type="InterPro" id="IPR003848">
    <property type="entry name" value="DUF218"/>
</dbReference>
<dbReference type="AlphaFoldDB" id="A0AAI8G6N2"/>
<name>A0AAI8G6N2_9FLAO</name>
<organism evidence="2 3">
    <name type="scientific">Myroides odoratimimus</name>
    <dbReference type="NCBI Taxonomy" id="76832"/>
    <lineage>
        <taxon>Bacteria</taxon>
        <taxon>Pseudomonadati</taxon>
        <taxon>Bacteroidota</taxon>
        <taxon>Flavobacteriia</taxon>
        <taxon>Flavobacteriales</taxon>
        <taxon>Flavobacteriaceae</taxon>
        <taxon>Myroides</taxon>
    </lineage>
</organism>
<feature type="domain" description="DUF218" evidence="1">
    <location>
        <begin position="248"/>
        <end position="361"/>
    </location>
</feature>